<reference evidence="2" key="1">
    <citation type="submission" date="2023-10" db="EMBL/GenBank/DDBJ databases">
        <title>Genome assemblies of two species of porcelain crab, Petrolisthes cinctipes and Petrolisthes manimaculis (Anomura: Porcellanidae).</title>
        <authorList>
            <person name="Angst P."/>
        </authorList>
    </citation>
    <scope>NUCLEOTIDE SEQUENCE</scope>
    <source>
        <strain evidence="2">PB745_01</strain>
        <tissue evidence="2">Gill</tissue>
    </source>
</reference>
<protein>
    <submittedName>
        <fullName evidence="2">Uncharacterized protein</fullName>
    </submittedName>
</protein>
<feature type="compositionally biased region" description="Basic and acidic residues" evidence="1">
    <location>
        <begin position="1"/>
        <end position="26"/>
    </location>
</feature>
<feature type="region of interest" description="Disordered" evidence="1">
    <location>
        <begin position="1"/>
        <end position="119"/>
    </location>
</feature>
<dbReference type="Proteomes" id="UP001286313">
    <property type="component" value="Unassembled WGS sequence"/>
</dbReference>
<gene>
    <name evidence="2" type="ORF">Pcinc_012495</name>
</gene>
<keyword evidence="3" id="KW-1185">Reference proteome</keyword>
<comment type="caution">
    <text evidence="2">The sequence shown here is derived from an EMBL/GenBank/DDBJ whole genome shotgun (WGS) entry which is preliminary data.</text>
</comment>
<organism evidence="2 3">
    <name type="scientific">Petrolisthes cinctipes</name>
    <name type="common">Flat porcelain crab</name>
    <dbReference type="NCBI Taxonomy" id="88211"/>
    <lineage>
        <taxon>Eukaryota</taxon>
        <taxon>Metazoa</taxon>
        <taxon>Ecdysozoa</taxon>
        <taxon>Arthropoda</taxon>
        <taxon>Crustacea</taxon>
        <taxon>Multicrustacea</taxon>
        <taxon>Malacostraca</taxon>
        <taxon>Eumalacostraca</taxon>
        <taxon>Eucarida</taxon>
        <taxon>Decapoda</taxon>
        <taxon>Pleocyemata</taxon>
        <taxon>Anomura</taxon>
        <taxon>Galatheoidea</taxon>
        <taxon>Porcellanidae</taxon>
        <taxon>Petrolisthes</taxon>
    </lineage>
</organism>
<evidence type="ECO:0000313" key="3">
    <source>
        <dbReference type="Proteomes" id="UP001286313"/>
    </source>
</evidence>
<dbReference type="EMBL" id="JAWQEG010001011">
    <property type="protein sequence ID" value="KAK3883162.1"/>
    <property type="molecule type" value="Genomic_DNA"/>
</dbReference>
<accession>A0AAE1KTI4</accession>
<name>A0AAE1KTI4_PETCI</name>
<dbReference type="AlphaFoldDB" id="A0AAE1KTI4"/>
<evidence type="ECO:0000256" key="1">
    <source>
        <dbReference type="SAM" id="MobiDB-lite"/>
    </source>
</evidence>
<proteinExistence type="predicted"/>
<evidence type="ECO:0000313" key="2">
    <source>
        <dbReference type="EMBL" id="KAK3883162.1"/>
    </source>
</evidence>
<feature type="compositionally biased region" description="Basic and acidic residues" evidence="1">
    <location>
        <begin position="57"/>
        <end position="80"/>
    </location>
</feature>
<sequence>MDINKASDNKTTDEEKEEKEKDKAENIETNETTNKVRQENDATETDEATETTTTTVIKKEEEGETAMQKEGEADCTDTKKGMKKKRESSTHNTTPVTRIPRKPGKGCAVTSEGLSKGWT</sequence>